<reference evidence="1" key="1">
    <citation type="submission" date="2019-11" db="EMBL/GenBank/DDBJ databases">
        <authorList>
            <person name="Liu Y."/>
            <person name="Hou J."/>
            <person name="Li T.-Q."/>
            <person name="Guan C.-H."/>
            <person name="Wu X."/>
            <person name="Wu H.-Z."/>
            <person name="Ling F."/>
            <person name="Zhang R."/>
            <person name="Shi X.-G."/>
            <person name="Ren J.-P."/>
            <person name="Chen E.-F."/>
            <person name="Sun J.-M."/>
        </authorList>
    </citation>
    <scope>NUCLEOTIDE SEQUENCE</scope>
    <source>
        <strain evidence="1">Adult_tree_wgs_1</strain>
        <tissue evidence="1">Leaves</tissue>
    </source>
</reference>
<accession>A0A834LIQ4</accession>
<dbReference type="AlphaFoldDB" id="A0A834LIQ4"/>
<keyword evidence="2" id="KW-1185">Reference proteome</keyword>
<dbReference type="OrthoDB" id="1932741at2759"/>
<comment type="caution">
    <text evidence="1">The sequence shown here is derived from an EMBL/GenBank/DDBJ whole genome shotgun (WGS) entry which is preliminary data.</text>
</comment>
<dbReference type="PANTHER" id="PTHR33710">
    <property type="entry name" value="BNAC02G09200D PROTEIN"/>
    <property type="match status" value="1"/>
</dbReference>
<dbReference type="PANTHER" id="PTHR33710:SF80">
    <property type="entry name" value="ENDONUCLEASE_EXONUCLEASE_PHOSPHATASE"/>
    <property type="match status" value="1"/>
</dbReference>
<evidence type="ECO:0000313" key="1">
    <source>
        <dbReference type="EMBL" id="KAF7138603.1"/>
    </source>
</evidence>
<dbReference type="Proteomes" id="UP000626092">
    <property type="component" value="Unassembled WGS sequence"/>
</dbReference>
<name>A0A834LIQ4_RHOSS</name>
<dbReference type="InterPro" id="IPR036691">
    <property type="entry name" value="Endo/exonu/phosph_ase_sf"/>
</dbReference>
<evidence type="ECO:0000313" key="2">
    <source>
        <dbReference type="Proteomes" id="UP000626092"/>
    </source>
</evidence>
<evidence type="ECO:0008006" key="3">
    <source>
        <dbReference type="Google" id="ProtNLM"/>
    </source>
</evidence>
<organism evidence="1 2">
    <name type="scientific">Rhododendron simsii</name>
    <name type="common">Sims's rhododendron</name>
    <dbReference type="NCBI Taxonomy" id="118357"/>
    <lineage>
        <taxon>Eukaryota</taxon>
        <taxon>Viridiplantae</taxon>
        <taxon>Streptophyta</taxon>
        <taxon>Embryophyta</taxon>
        <taxon>Tracheophyta</taxon>
        <taxon>Spermatophyta</taxon>
        <taxon>Magnoliopsida</taxon>
        <taxon>eudicotyledons</taxon>
        <taxon>Gunneridae</taxon>
        <taxon>Pentapetalae</taxon>
        <taxon>asterids</taxon>
        <taxon>Ericales</taxon>
        <taxon>Ericaceae</taxon>
        <taxon>Ericoideae</taxon>
        <taxon>Rhodoreae</taxon>
        <taxon>Rhododendron</taxon>
    </lineage>
</organism>
<sequence length="359" mass="40275">MLRWTLWARSSILLSFDVRPKEFDSQYANSKPKNAQLLALLRHVNDTVIANSGERSSSNTATSYPQADNSDAIIPAKGEILLSSSRLHFVMMLLLTQLSSKQYDTGPSLVVNTNSGKCPLEIEIVDGTISTGAVELKEGIDPEQKGDDLFSGLKASRVKMKGRGNRNHLSLFGVIEAKMRASNMASSTAVCFPAYCSPQMIVVEVEILAEHMRFFASVIYGMNVARDRRSLWYDLRSLFLVLSNFAWVVMGDLNVVRSFWKRLVSLDVVAGFDFNSCPRDINMQDMLTKGFWFTWTNKMGGLGDQKSHLDRVLVNDVWLNDFKDFEAISHAPGLSNHCAFVLTVARDKVKACPFRFFNF</sequence>
<protein>
    <recommendedName>
        <fullName evidence="3">RNA-directed DNA polymerase, eukaryota</fullName>
    </recommendedName>
</protein>
<dbReference type="EMBL" id="WJXA01000007">
    <property type="protein sequence ID" value="KAF7138603.1"/>
    <property type="molecule type" value="Genomic_DNA"/>
</dbReference>
<gene>
    <name evidence="1" type="ORF">RHSIM_Rhsim07G0214100</name>
</gene>
<proteinExistence type="predicted"/>
<dbReference type="SUPFAM" id="SSF56219">
    <property type="entry name" value="DNase I-like"/>
    <property type="match status" value="1"/>
</dbReference>
<dbReference type="Gene3D" id="3.60.10.10">
    <property type="entry name" value="Endonuclease/exonuclease/phosphatase"/>
    <property type="match status" value="1"/>
</dbReference>